<dbReference type="GO" id="GO:0016887">
    <property type="term" value="F:ATP hydrolysis activity"/>
    <property type="evidence" value="ECO:0007669"/>
    <property type="project" value="InterPro"/>
</dbReference>
<gene>
    <name evidence="6" type="ORF">OTI717_LOCUS15658</name>
    <name evidence="4" type="ORF">RFH988_LOCUS22278</name>
    <name evidence="5" type="ORF">SEV965_LOCUS23054</name>
</gene>
<feature type="region of interest" description="Disordered" evidence="2">
    <location>
        <begin position="302"/>
        <end position="322"/>
    </location>
</feature>
<dbReference type="InterPro" id="IPR003959">
    <property type="entry name" value="ATPase_AAA_core"/>
</dbReference>
<comment type="similarity">
    <text evidence="1">Belongs to the AAA ATPase family.</text>
</comment>
<organism evidence="6 7">
    <name type="scientific">Rotaria sordida</name>
    <dbReference type="NCBI Taxonomy" id="392033"/>
    <lineage>
        <taxon>Eukaryota</taxon>
        <taxon>Metazoa</taxon>
        <taxon>Spiralia</taxon>
        <taxon>Gnathifera</taxon>
        <taxon>Rotifera</taxon>
        <taxon>Eurotatoria</taxon>
        <taxon>Bdelloidea</taxon>
        <taxon>Philodinida</taxon>
        <taxon>Philodinidae</taxon>
        <taxon>Rotaria</taxon>
    </lineage>
</organism>
<dbReference type="OrthoDB" id="10018969at2759"/>
<comment type="caution">
    <text evidence="6">The sequence shown here is derived from an EMBL/GenBank/DDBJ whole genome shotgun (WGS) entry which is preliminary data.</text>
</comment>
<evidence type="ECO:0000313" key="5">
    <source>
        <dbReference type="EMBL" id="CAF1237820.1"/>
    </source>
</evidence>
<dbReference type="GO" id="GO:0005524">
    <property type="term" value="F:ATP binding"/>
    <property type="evidence" value="ECO:0007669"/>
    <property type="project" value="UniProtKB-KW"/>
</dbReference>
<keyword evidence="1" id="KW-0067">ATP-binding</keyword>
<reference evidence="6" key="1">
    <citation type="submission" date="2021-02" db="EMBL/GenBank/DDBJ databases">
        <authorList>
            <person name="Nowell W R."/>
        </authorList>
    </citation>
    <scope>NUCLEOTIDE SEQUENCE</scope>
</reference>
<evidence type="ECO:0000256" key="2">
    <source>
        <dbReference type="SAM" id="MobiDB-lite"/>
    </source>
</evidence>
<evidence type="ECO:0000313" key="4">
    <source>
        <dbReference type="EMBL" id="CAF1157931.1"/>
    </source>
</evidence>
<dbReference type="InterPro" id="IPR027417">
    <property type="entry name" value="P-loop_NTPase"/>
</dbReference>
<evidence type="ECO:0000259" key="3">
    <source>
        <dbReference type="Pfam" id="PF00004"/>
    </source>
</evidence>
<dbReference type="EMBL" id="CAJNOU010001673">
    <property type="protein sequence ID" value="CAF1237820.1"/>
    <property type="molecule type" value="Genomic_DNA"/>
</dbReference>
<keyword evidence="1" id="KW-0547">Nucleotide-binding</keyword>
<protein>
    <recommendedName>
        <fullName evidence="3">ATPase AAA-type core domain-containing protein</fullName>
    </recommendedName>
</protein>
<dbReference type="AlphaFoldDB" id="A0A818YBF2"/>
<dbReference type="Proteomes" id="UP000663889">
    <property type="component" value="Unassembled WGS sequence"/>
</dbReference>
<dbReference type="Proteomes" id="UP000663823">
    <property type="component" value="Unassembled WGS sequence"/>
</dbReference>
<evidence type="ECO:0000313" key="7">
    <source>
        <dbReference type="Proteomes" id="UP000663823"/>
    </source>
</evidence>
<name>A0A818YBF2_9BILA</name>
<dbReference type="PROSITE" id="PS00674">
    <property type="entry name" value="AAA"/>
    <property type="match status" value="1"/>
</dbReference>
<dbReference type="EMBL" id="CAJNOO010001471">
    <property type="protein sequence ID" value="CAF1157931.1"/>
    <property type="molecule type" value="Genomic_DNA"/>
</dbReference>
<dbReference type="Proteomes" id="UP000663882">
    <property type="component" value="Unassembled WGS sequence"/>
</dbReference>
<dbReference type="EMBL" id="CAJOAX010001874">
    <property type="protein sequence ID" value="CAF3752491.1"/>
    <property type="molecule type" value="Genomic_DNA"/>
</dbReference>
<dbReference type="InterPro" id="IPR050304">
    <property type="entry name" value="MT-severing_AAA_ATPase"/>
</dbReference>
<dbReference type="SUPFAM" id="SSF52540">
    <property type="entry name" value="P-loop containing nucleoside triphosphate hydrolases"/>
    <property type="match status" value="1"/>
</dbReference>
<dbReference type="PANTHER" id="PTHR23074:SF83">
    <property type="entry name" value="VACUOLAR PROTEIN SORTING-ASSOCIATED PROTEIN 4A"/>
    <property type="match status" value="1"/>
</dbReference>
<dbReference type="Gene3D" id="3.40.50.300">
    <property type="entry name" value="P-loop containing nucleotide triphosphate hydrolases"/>
    <property type="match status" value="1"/>
</dbReference>
<sequence length="474" mass="53313">MIRDYLQLNYSSTAFNTTKDPYADSKATLYGDIHRVRRYFHFVTKTLDHIPYLDRQAVDLSIKEIRRTYDDDGNVLSNIHAYLRTFCMKNTVFSARENEQQRVNWAAELEDKQKAASKSELLKRAAVFAGITTTTTPLAAGELNRPHVGETEKLLVDIMYRSNPISYLICAMIIDEIDGLVPKRDNNAQQSKVDGISVLLSHIEGVKNIPNLIVLGATNRRNMMDEAFLRRMQAKCFVGRPSPKIREKMLQPLIVKDLHTFTRRRIDFLVKITTNFSGAAVGALKSSIIVALDQGQTLNRDAKSSLQTSQAQTSPPNLQSTLATSVPSVESSAISNYELLILADGAAREFSCWFGIGTLPGIFRLYPNMCSSSDQEKYSLALPNHVPSGRILVNLNEQKCIVELAGDDLSLEYELEKQETCTLTLLSRFINGCSSRNIDTIQIIDLNFLTKNNAFEENQIFELLTTTFLGKYEN</sequence>
<dbReference type="Gene3D" id="1.10.8.60">
    <property type="match status" value="1"/>
</dbReference>
<dbReference type="InterPro" id="IPR003960">
    <property type="entry name" value="ATPase_AAA_CS"/>
</dbReference>
<evidence type="ECO:0000256" key="1">
    <source>
        <dbReference type="RuleBase" id="RU003651"/>
    </source>
</evidence>
<proteinExistence type="inferred from homology"/>
<evidence type="ECO:0000313" key="6">
    <source>
        <dbReference type="EMBL" id="CAF3752491.1"/>
    </source>
</evidence>
<feature type="domain" description="ATPase AAA-type core" evidence="3">
    <location>
        <begin position="135"/>
        <end position="239"/>
    </location>
</feature>
<dbReference type="Pfam" id="PF00004">
    <property type="entry name" value="AAA"/>
    <property type="match status" value="1"/>
</dbReference>
<dbReference type="PANTHER" id="PTHR23074">
    <property type="entry name" value="AAA DOMAIN-CONTAINING"/>
    <property type="match status" value="1"/>
</dbReference>
<accession>A0A818YBF2</accession>